<name>A0A6J4K3R6_9CHLR</name>
<accession>A0A6J4K3R6</accession>
<gene>
    <name evidence="1" type="ORF">AVDCRST_MAG26-4403</name>
</gene>
<organism evidence="1">
    <name type="scientific">uncultured Chloroflexia bacterium</name>
    <dbReference type="NCBI Taxonomy" id="1672391"/>
    <lineage>
        <taxon>Bacteria</taxon>
        <taxon>Bacillati</taxon>
        <taxon>Chloroflexota</taxon>
        <taxon>Chloroflexia</taxon>
        <taxon>environmental samples</taxon>
    </lineage>
</organism>
<dbReference type="EMBL" id="CADCTK010001042">
    <property type="protein sequence ID" value="CAA9295180.1"/>
    <property type="molecule type" value="Genomic_DNA"/>
</dbReference>
<reference evidence="1" key="1">
    <citation type="submission" date="2020-02" db="EMBL/GenBank/DDBJ databases">
        <authorList>
            <person name="Meier V. D."/>
        </authorList>
    </citation>
    <scope>NUCLEOTIDE SEQUENCE</scope>
    <source>
        <strain evidence="1">AVDCRST_MAG26</strain>
    </source>
</reference>
<evidence type="ECO:0000313" key="1">
    <source>
        <dbReference type="EMBL" id="CAA9295180.1"/>
    </source>
</evidence>
<protein>
    <submittedName>
        <fullName evidence="1">Uncharacterized protein</fullName>
    </submittedName>
</protein>
<sequence length="38" mass="4063">MIGGMAACDKRGTLCCCSRRGPGMPRFLAQMSNLTLSK</sequence>
<proteinExistence type="predicted"/>
<dbReference type="AlphaFoldDB" id="A0A6J4K3R6"/>